<organism evidence="1">
    <name type="scientific">viral metagenome</name>
    <dbReference type="NCBI Taxonomy" id="1070528"/>
    <lineage>
        <taxon>unclassified sequences</taxon>
        <taxon>metagenomes</taxon>
        <taxon>organismal metagenomes</taxon>
    </lineage>
</organism>
<dbReference type="EMBL" id="MT142498">
    <property type="protein sequence ID" value="QJA82884.1"/>
    <property type="molecule type" value="Genomic_DNA"/>
</dbReference>
<dbReference type="AlphaFoldDB" id="A0A6H1ZTD9"/>
<name>A0A6H1ZTD9_9ZZZZ</name>
<sequence>MNQCQQCRKERRSWKDCPAVPKWFGPADICYCPHQVEWILSNLATLKSGYWPPEHVETGYYDTGGRKVRRGGAYFEVPIIVAADVETRLDMCGPDGVLAKQCLGNGWDEGTLADIMNKPLHVIQAKIRRVVNYCSGARTRQITYYEFTRRRGIARAQRGN</sequence>
<evidence type="ECO:0000313" key="1">
    <source>
        <dbReference type="EMBL" id="QJA51196.1"/>
    </source>
</evidence>
<protein>
    <submittedName>
        <fullName evidence="1">Uncharacterized protein</fullName>
    </submittedName>
</protein>
<evidence type="ECO:0000313" key="3">
    <source>
        <dbReference type="EMBL" id="QJA82884.1"/>
    </source>
</evidence>
<dbReference type="EMBL" id="MT141536">
    <property type="protein sequence ID" value="QJA65320.1"/>
    <property type="molecule type" value="Genomic_DNA"/>
</dbReference>
<accession>A0A6H1ZTD9</accession>
<evidence type="ECO:0000313" key="4">
    <source>
        <dbReference type="EMBL" id="QJI00374.1"/>
    </source>
</evidence>
<evidence type="ECO:0000313" key="2">
    <source>
        <dbReference type="EMBL" id="QJA65320.1"/>
    </source>
</evidence>
<gene>
    <name evidence="3" type="ORF">MM415A00356_0033</name>
    <name evidence="2" type="ORF">MM415B00404_0022</name>
    <name evidence="1" type="ORF">TM448A02009_0006</name>
    <name evidence="4" type="ORF">TM448B01935_0006</name>
</gene>
<proteinExistence type="predicted"/>
<dbReference type="EMBL" id="MT144847">
    <property type="protein sequence ID" value="QJI00374.1"/>
    <property type="molecule type" value="Genomic_DNA"/>
</dbReference>
<reference evidence="1" key="1">
    <citation type="submission" date="2020-03" db="EMBL/GenBank/DDBJ databases">
        <title>The deep terrestrial virosphere.</title>
        <authorList>
            <person name="Holmfeldt K."/>
            <person name="Nilsson E."/>
            <person name="Simone D."/>
            <person name="Lopez-Fernandez M."/>
            <person name="Wu X."/>
            <person name="de Brujin I."/>
            <person name="Lundin D."/>
            <person name="Andersson A."/>
            <person name="Bertilsson S."/>
            <person name="Dopson M."/>
        </authorList>
    </citation>
    <scope>NUCLEOTIDE SEQUENCE</scope>
    <source>
        <strain evidence="3">MM415A00356</strain>
        <strain evidence="2">MM415B00404</strain>
        <strain evidence="1">TM448A02009</strain>
        <strain evidence="4">TM448B01935</strain>
    </source>
</reference>
<dbReference type="EMBL" id="MT144244">
    <property type="protein sequence ID" value="QJA51196.1"/>
    <property type="molecule type" value="Genomic_DNA"/>
</dbReference>